<dbReference type="AlphaFoldDB" id="A0A158CQ44"/>
<dbReference type="Pfam" id="PF01965">
    <property type="entry name" value="DJ-1_PfpI"/>
    <property type="match status" value="1"/>
</dbReference>
<evidence type="ECO:0000313" key="6">
    <source>
        <dbReference type="Proteomes" id="UP000071859"/>
    </source>
</evidence>
<dbReference type="EMBL" id="FCOX02000022">
    <property type="protein sequence ID" value="SAK84482.1"/>
    <property type="molecule type" value="Genomic_DNA"/>
</dbReference>
<dbReference type="Proteomes" id="UP000071859">
    <property type="component" value="Unassembled WGS sequence"/>
</dbReference>
<evidence type="ECO:0000313" key="5">
    <source>
        <dbReference type="EMBL" id="SAK84482.1"/>
    </source>
</evidence>
<accession>A0A158CQ44</accession>
<sequence length="335" mass="36705">MSRAIYACKAEFSSDAKRSAGNVVKRIGIVLYDGFSLTATGTMIEALHMANELQESVDRKGLTYNVCLISARGGMVTCSSSVCVFTERLDAQCLHDFDAIYVAGGAGATRASEDDRLIHLLKVAASQGIAINALGNGHELLTTAGLIFSNWSFLERDASAKDASRPQADRSDALVHSLALLKRDIGYDIAASVAERLVFNNDQHVSSILSKLGTPTVAEKARESARWLERNCGNPVSMIDAARLAAMSERNFWRLFKREIGLTPSQYLLRARLQLSCQLLTSSELPIDKIARRTGLSNGERMSKLFRKQFSMSPTEYRARNRGVSASQPEYVDVS</sequence>
<dbReference type="InterPro" id="IPR018060">
    <property type="entry name" value="HTH_AraC"/>
</dbReference>
<keyword evidence="1" id="KW-0805">Transcription regulation</keyword>
<dbReference type="InterPro" id="IPR002818">
    <property type="entry name" value="DJ-1/PfpI"/>
</dbReference>
<evidence type="ECO:0000256" key="1">
    <source>
        <dbReference type="ARBA" id="ARBA00023015"/>
    </source>
</evidence>
<proteinExistence type="predicted"/>
<keyword evidence="2" id="KW-0238">DNA-binding</keyword>
<dbReference type="PANTHER" id="PTHR46796">
    <property type="entry name" value="HTH-TYPE TRANSCRIPTIONAL ACTIVATOR RHAS-RELATED"/>
    <property type="match status" value="1"/>
</dbReference>
<dbReference type="GO" id="GO:0003700">
    <property type="term" value="F:DNA-binding transcription factor activity"/>
    <property type="evidence" value="ECO:0007669"/>
    <property type="project" value="InterPro"/>
</dbReference>
<dbReference type="GO" id="GO:0043565">
    <property type="term" value="F:sequence-specific DNA binding"/>
    <property type="evidence" value="ECO:0007669"/>
    <property type="project" value="InterPro"/>
</dbReference>
<dbReference type="InterPro" id="IPR009057">
    <property type="entry name" value="Homeodomain-like_sf"/>
</dbReference>
<dbReference type="SUPFAM" id="SSF46689">
    <property type="entry name" value="Homeodomain-like"/>
    <property type="match status" value="2"/>
</dbReference>
<keyword evidence="6" id="KW-1185">Reference proteome</keyword>
<name>A0A158CQ44_9BURK</name>
<dbReference type="RefSeq" id="WP_062607653.1">
    <property type="nucleotide sequence ID" value="NZ_FCOX02000022.1"/>
</dbReference>
<keyword evidence="3" id="KW-0804">Transcription</keyword>
<evidence type="ECO:0000256" key="3">
    <source>
        <dbReference type="ARBA" id="ARBA00023163"/>
    </source>
</evidence>
<reference evidence="5" key="1">
    <citation type="submission" date="2016-01" db="EMBL/GenBank/DDBJ databases">
        <authorList>
            <person name="Peeters C."/>
        </authorList>
    </citation>
    <scope>NUCLEOTIDE SEQUENCE</scope>
    <source>
        <strain evidence="5">LMG 29321</strain>
    </source>
</reference>
<evidence type="ECO:0000259" key="4">
    <source>
        <dbReference type="PROSITE" id="PS01124"/>
    </source>
</evidence>
<dbReference type="Gene3D" id="3.40.50.880">
    <property type="match status" value="1"/>
</dbReference>
<dbReference type="OrthoDB" id="9794896at2"/>
<dbReference type="InterPro" id="IPR029062">
    <property type="entry name" value="Class_I_gatase-like"/>
</dbReference>
<comment type="caution">
    <text evidence="5">The sequence shown here is derived from an EMBL/GenBank/DDBJ whole genome shotgun (WGS) entry which is preliminary data.</text>
</comment>
<dbReference type="Pfam" id="PF12833">
    <property type="entry name" value="HTH_18"/>
    <property type="match status" value="1"/>
</dbReference>
<dbReference type="Gene3D" id="1.10.10.60">
    <property type="entry name" value="Homeodomain-like"/>
    <property type="match status" value="2"/>
</dbReference>
<dbReference type="PROSITE" id="PS01124">
    <property type="entry name" value="HTH_ARAC_FAMILY_2"/>
    <property type="match status" value="1"/>
</dbReference>
<dbReference type="InterPro" id="IPR050204">
    <property type="entry name" value="AraC_XylS_family_regulators"/>
</dbReference>
<organism evidence="5 6">
    <name type="scientific">Caballeronia calidae</name>
    <dbReference type="NCBI Taxonomy" id="1777139"/>
    <lineage>
        <taxon>Bacteria</taxon>
        <taxon>Pseudomonadati</taxon>
        <taxon>Pseudomonadota</taxon>
        <taxon>Betaproteobacteria</taxon>
        <taxon>Burkholderiales</taxon>
        <taxon>Burkholderiaceae</taxon>
        <taxon>Caballeronia</taxon>
    </lineage>
</organism>
<feature type="domain" description="HTH araC/xylS-type" evidence="4">
    <location>
        <begin position="222"/>
        <end position="320"/>
    </location>
</feature>
<dbReference type="SMART" id="SM00342">
    <property type="entry name" value="HTH_ARAC"/>
    <property type="match status" value="1"/>
</dbReference>
<dbReference type="PANTHER" id="PTHR46796:SF6">
    <property type="entry name" value="ARAC SUBFAMILY"/>
    <property type="match status" value="1"/>
</dbReference>
<gene>
    <name evidence="5" type="ORF">AWB78_04236</name>
</gene>
<protein>
    <submittedName>
        <fullName evidence="5">AraC family transcriptional regulator</fullName>
    </submittedName>
</protein>
<evidence type="ECO:0000256" key="2">
    <source>
        <dbReference type="ARBA" id="ARBA00023125"/>
    </source>
</evidence>
<dbReference type="SUPFAM" id="SSF52317">
    <property type="entry name" value="Class I glutamine amidotransferase-like"/>
    <property type="match status" value="1"/>
</dbReference>